<feature type="coiled-coil region" evidence="1">
    <location>
        <begin position="22"/>
        <end position="84"/>
    </location>
</feature>
<evidence type="ECO:0000256" key="1">
    <source>
        <dbReference type="SAM" id="Coils"/>
    </source>
</evidence>
<gene>
    <name evidence="4" type="ORF">H9876_02600</name>
</gene>
<name>A0A9D1U2Y2_9LACO</name>
<feature type="domain" description="NERD" evidence="3">
    <location>
        <begin position="305"/>
        <end position="425"/>
    </location>
</feature>
<reference evidence="4" key="2">
    <citation type="submission" date="2021-04" db="EMBL/GenBank/DDBJ databases">
        <authorList>
            <person name="Gilroy R."/>
        </authorList>
    </citation>
    <scope>NUCLEOTIDE SEQUENCE</scope>
    <source>
        <strain evidence="4">ChiHejej3B27-2180</strain>
    </source>
</reference>
<feature type="coiled-coil region" evidence="1">
    <location>
        <begin position="132"/>
        <end position="159"/>
    </location>
</feature>
<accession>A0A9D1U2Y2</accession>
<feature type="region of interest" description="Disordered" evidence="2">
    <location>
        <begin position="90"/>
        <end position="119"/>
    </location>
</feature>
<dbReference type="Pfam" id="PF08378">
    <property type="entry name" value="NERD"/>
    <property type="match status" value="1"/>
</dbReference>
<proteinExistence type="predicted"/>
<dbReference type="AlphaFoldDB" id="A0A9D1U2Y2"/>
<reference evidence="4" key="1">
    <citation type="journal article" date="2021" name="PeerJ">
        <title>Extensive microbial diversity within the chicken gut microbiome revealed by metagenomics and culture.</title>
        <authorList>
            <person name="Gilroy R."/>
            <person name="Ravi A."/>
            <person name="Getino M."/>
            <person name="Pursley I."/>
            <person name="Horton D.L."/>
            <person name="Alikhan N.F."/>
            <person name="Baker D."/>
            <person name="Gharbi K."/>
            <person name="Hall N."/>
            <person name="Watson M."/>
            <person name="Adriaenssens E.M."/>
            <person name="Foster-Nyarko E."/>
            <person name="Jarju S."/>
            <person name="Secka A."/>
            <person name="Antonio M."/>
            <person name="Oren A."/>
            <person name="Chaudhuri R.R."/>
            <person name="La Ragione R."/>
            <person name="Hildebrand F."/>
            <person name="Pallen M.J."/>
        </authorList>
    </citation>
    <scope>NUCLEOTIDE SEQUENCE</scope>
    <source>
        <strain evidence="4">ChiHejej3B27-2180</strain>
    </source>
</reference>
<dbReference type="Proteomes" id="UP000886878">
    <property type="component" value="Unassembled WGS sequence"/>
</dbReference>
<evidence type="ECO:0000256" key="2">
    <source>
        <dbReference type="SAM" id="MobiDB-lite"/>
    </source>
</evidence>
<evidence type="ECO:0000313" key="4">
    <source>
        <dbReference type="EMBL" id="HIW70258.1"/>
    </source>
</evidence>
<dbReference type="InterPro" id="IPR011528">
    <property type="entry name" value="NERD"/>
</dbReference>
<sequence length="552" mass="63666">MFGPKKPTVNIGGEEVDFAGLVERYNNLVNKYNDLLHRSKRRIGDRDYDVNELADYYQKLHKQYEQLDQKYQDLTSRYQKLKEEFGSASFQGTGEHRAPVTPVMTPPASSVSESKDEGTEFATSDDLIDRYYTLAMHSLSEYQQKLKQLQQQLDQLLVNSGETEFLKLVHLDVPAGDYRRMMNKRNAQLVSYVDSHPQNVLLVNDNKPLSRDDAERGIKYWRLFVSYYRNELEKLLKSNRQMRESFNFALRQDKDRAMQIRDRKPSFLSDNSRLRLGTIDGGIKDRKAWEKQLDNFQRHVGIFLQGMTGERRVRSVVGEQGNHVLASLNLPYSYDGEKPNSNQIDGIVVNRQGIFVLEIKNFSASELGINADGTVYGKWGKQFRRYGQMNIVKQGENHRQAVKLALANDPLTKRHLRYLVKNIHVLYVSANPRTNRRPGPKGKPEYHFVGLDGLVKTIQEENGQLRPEIVDQVCDALTNAQQEEKAYPVYLFPSDPDKVMEIAWQQLAVIQQLNKLKLDDIIAKKDGLLLSQLKNAGLKPCDGYVTHQRRKR</sequence>
<evidence type="ECO:0000259" key="3">
    <source>
        <dbReference type="PROSITE" id="PS50965"/>
    </source>
</evidence>
<keyword evidence="1" id="KW-0175">Coiled coil</keyword>
<evidence type="ECO:0000313" key="5">
    <source>
        <dbReference type="Proteomes" id="UP000886878"/>
    </source>
</evidence>
<organism evidence="4 5">
    <name type="scientific">Candidatus Limosilactobacillus merdipullorum</name>
    <dbReference type="NCBI Taxonomy" id="2838653"/>
    <lineage>
        <taxon>Bacteria</taxon>
        <taxon>Bacillati</taxon>
        <taxon>Bacillota</taxon>
        <taxon>Bacilli</taxon>
        <taxon>Lactobacillales</taxon>
        <taxon>Lactobacillaceae</taxon>
        <taxon>Limosilactobacillus</taxon>
    </lineage>
</organism>
<dbReference type="PROSITE" id="PS50965">
    <property type="entry name" value="NERD"/>
    <property type="match status" value="1"/>
</dbReference>
<comment type="caution">
    <text evidence="4">The sequence shown here is derived from an EMBL/GenBank/DDBJ whole genome shotgun (WGS) entry which is preliminary data.</text>
</comment>
<protein>
    <submittedName>
        <fullName evidence="4">NERD domain-containing protein</fullName>
    </submittedName>
</protein>
<dbReference type="EMBL" id="DXGK01000047">
    <property type="protein sequence ID" value="HIW70258.1"/>
    <property type="molecule type" value="Genomic_DNA"/>
</dbReference>